<dbReference type="InterPro" id="IPR018392">
    <property type="entry name" value="LysM"/>
</dbReference>
<dbReference type="GO" id="GO:0071972">
    <property type="term" value="F:peptidoglycan L,D-transpeptidase activity"/>
    <property type="evidence" value="ECO:0007669"/>
    <property type="project" value="TreeGrafter"/>
</dbReference>
<dbReference type="Pfam" id="PF01476">
    <property type="entry name" value="LysM"/>
    <property type="match status" value="1"/>
</dbReference>
<name>A0A517ZGR0_9PLAN</name>
<dbReference type="InterPro" id="IPR036779">
    <property type="entry name" value="LysM_dom_sf"/>
</dbReference>
<dbReference type="GO" id="GO:0018104">
    <property type="term" value="P:peptidoglycan-protein cross-linking"/>
    <property type="evidence" value="ECO:0007669"/>
    <property type="project" value="TreeGrafter"/>
</dbReference>
<keyword evidence="11" id="KW-1185">Reference proteome</keyword>
<dbReference type="PANTHER" id="PTHR30582">
    <property type="entry name" value="L,D-TRANSPEPTIDASE"/>
    <property type="match status" value="1"/>
</dbReference>
<keyword evidence="5 7" id="KW-0573">Peptidoglycan synthesis</keyword>
<dbReference type="GO" id="GO:0071555">
    <property type="term" value="P:cell wall organization"/>
    <property type="evidence" value="ECO:0007669"/>
    <property type="project" value="UniProtKB-UniRule"/>
</dbReference>
<dbReference type="PROSITE" id="PS52029">
    <property type="entry name" value="LD_TPASE"/>
    <property type="match status" value="1"/>
</dbReference>
<dbReference type="GO" id="GO:0008360">
    <property type="term" value="P:regulation of cell shape"/>
    <property type="evidence" value="ECO:0007669"/>
    <property type="project" value="UniProtKB-UniRule"/>
</dbReference>
<evidence type="ECO:0000256" key="3">
    <source>
        <dbReference type="ARBA" id="ARBA00022679"/>
    </source>
</evidence>
<dbReference type="GO" id="GO:0016740">
    <property type="term" value="F:transferase activity"/>
    <property type="evidence" value="ECO:0007669"/>
    <property type="project" value="UniProtKB-KW"/>
</dbReference>
<feature type="active site" description="Nucleophile" evidence="7">
    <location>
        <position position="381"/>
    </location>
</feature>
<proteinExistence type="inferred from homology"/>
<organism evidence="10 11">
    <name type="scientific">Symmachiella dynata</name>
    <dbReference type="NCBI Taxonomy" id="2527995"/>
    <lineage>
        <taxon>Bacteria</taxon>
        <taxon>Pseudomonadati</taxon>
        <taxon>Planctomycetota</taxon>
        <taxon>Planctomycetia</taxon>
        <taxon>Planctomycetales</taxon>
        <taxon>Planctomycetaceae</taxon>
        <taxon>Symmachiella</taxon>
    </lineage>
</organism>
<dbReference type="AlphaFoldDB" id="A0A517ZGR0"/>
<dbReference type="Gene3D" id="3.10.350.10">
    <property type="entry name" value="LysM domain"/>
    <property type="match status" value="1"/>
</dbReference>
<dbReference type="EMBL" id="CP036276">
    <property type="protein sequence ID" value="QDU41667.1"/>
    <property type="molecule type" value="Genomic_DNA"/>
</dbReference>
<dbReference type="GO" id="GO:0005576">
    <property type="term" value="C:extracellular region"/>
    <property type="evidence" value="ECO:0007669"/>
    <property type="project" value="TreeGrafter"/>
</dbReference>
<dbReference type="SUPFAM" id="SSF54106">
    <property type="entry name" value="LysM domain"/>
    <property type="match status" value="1"/>
</dbReference>
<reference evidence="10 11" key="1">
    <citation type="submission" date="2019-02" db="EMBL/GenBank/DDBJ databases">
        <title>Deep-cultivation of Planctomycetes and their phenomic and genomic characterization uncovers novel biology.</title>
        <authorList>
            <person name="Wiegand S."/>
            <person name="Jogler M."/>
            <person name="Boedeker C."/>
            <person name="Pinto D."/>
            <person name="Vollmers J."/>
            <person name="Rivas-Marin E."/>
            <person name="Kohn T."/>
            <person name="Peeters S.H."/>
            <person name="Heuer A."/>
            <person name="Rast P."/>
            <person name="Oberbeckmann S."/>
            <person name="Bunk B."/>
            <person name="Jeske O."/>
            <person name="Meyerdierks A."/>
            <person name="Storesund J.E."/>
            <person name="Kallscheuer N."/>
            <person name="Luecker S."/>
            <person name="Lage O.M."/>
            <person name="Pohl T."/>
            <person name="Merkel B.J."/>
            <person name="Hornburger P."/>
            <person name="Mueller R.-W."/>
            <person name="Bruemmer F."/>
            <person name="Labrenz M."/>
            <person name="Spormann A.M."/>
            <person name="Op den Camp H."/>
            <person name="Overmann J."/>
            <person name="Amann R."/>
            <person name="Jetten M.S.M."/>
            <person name="Mascher T."/>
            <person name="Medema M.H."/>
            <person name="Devos D.P."/>
            <person name="Kaster A.-K."/>
            <person name="Ovreas L."/>
            <person name="Rohde M."/>
            <person name="Galperin M.Y."/>
            <person name="Jogler C."/>
        </authorList>
    </citation>
    <scope>NUCLEOTIDE SEQUENCE [LARGE SCALE GENOMIC DNA]</scope>
    <source>
        <strain evidence="10 11">Mal52</strain>
    </source>
</reference>
<dbReference type="InterPro" id="IPR005490">
    <property type="entry name" value="LD_TPept_cat_dom"/>
</dbReference>
<keyword evidence="3 10" id="KW-0808">Transferase</keyword>
<evidence type="ECO:0000256" key="2">
    <source>
        <dbReference type="ARBA" id="ARBA00005992"/>
    </source>
</evidence>
<feature type="domain" description="L,D-TPase catalytic" evidence="9">
    <location>
        <begin position="286"/>
        <end position="405"/>
    </location>
</feature>
<dbReference type="SMART" id="SM00257">
    <property type="entry name" value="LysM"/>
    <property type="match status" value="1"/>
</dbReference>
<dbReference type="CDD" id="cd16913">
    <property type="entry name" value="YkuD_like"/>
    <property type="match status" value="1"/>
</dbReference>
<dbReference type="Gene3D" id="2.40.440.10">
    <property type="entry name" value="L,D-transpeptidase catalytic domain-like"/>
    <property type="match status" value="1"/>
</dbReference>
<evidence type="ECO:0000313" key="10">
    <source>
        <dbReference type="EMBL" id="QDU41667.1"/>
    </source>
</evidence>
<evidence type="ECO:0000256" key="7">
    <source>
        <dbReference type="PROSITE-ProRule" id="PRU01373"/>
    </source>
</evidence>
<dbReference type="InterPro" id="IPR050979">
    <property type="entry name" value="LD-transpeptidase"/>
</dbReference>
<dbReference type="UniPathway" id="UPA00219"/>
<keyword evidence="4 7" id="KW-0133">Cell shape</keyword>
<keyword evidence="6 7" id="KW-0961">Cell wall biogenesis/degradation</keyword>
<comment type="pathway">
    <text evidence="1 7">Cell wall biogenesis; peptidoglycan biosynthesis.</text>
</comment>
<sequence length="406" mass="45201">MKKKKRMRSLLGVTLLMGISAAVIWQVDPLRMNGIPRFLTNPDLNAITTPPPAAEDELLAAHSASAPDQSASGEAAEPPLQQDFVFETEPEIVTEPEAPQTDFDADELFEYTPTELAADDTTEIGTDVFESDVFETQEIEVTPAAQRLSSEHVTSQDSSIITVAGTEPAVQSTATDSAISSEHLLEINQLLENGQEQAAHKRLSAWYWNHPQDRPRFQETMEELAQSIYFSPQPHYEEAYVVQSGDQLRKIAKQYKLSWQYLARLNRVNPRKIRVGQKLKIVNGPFDAVVDLSEYQLTILCRGQFVRQYSVGIGKDGTSPIGKFTVKDKLEDPVYYGPDGVIANDSPDNPLGERWIDIGDSFGIHGTIDPESIGKSESRGCIRMLNNDVAEVYDFLTVGSTVWIRR</sequence>
<evidence type="ECO:0000256" key="4">
    <source>
        <dbReference type="ARBA" id="ARBA00022960"/>
    </source>
</evidence>
<evidence type="ECO:0000259" key="8">
    <source>
        <dbReference type="PROSITE" id="PS51782"/>
    </source>
</evidence>
<evidence type="ECO:0000256" key="5">
    <source>
        <dbReference type="ARBA" id="ARBA00022984"/>
    </source>
</evidence>
<gene>
    <name evidence="10" type="primary">ykuD</name>
    <name evidence="10" type="ORF">Mal52_01200</name>
</gene>
<dbReference type="CDD" id="cd00118">
    <property type="entry name" value="LysM"/>
    <property type="match status" value="1"/>
</dbReference>
<dbReference type="KEGG" id="sdyn:Mal52_01200"/>
<dbReference type="RefSeq" id="WP_197534575.1">
    <property type="nucleotide sequence ID" value="NZ_CP036276.1"/>
</dbReference>
<comment type="similarity">
    <text evidence="2">Belongs to the YkuD family.</text>
</comment>
<evidence type="ECO:0000256" key="6">
    <source>
        <dbReference type="ARBA" id="ARBA00023316"/>
    </source>
</evidence>
<evidence type="ECO:0000259" key="9">
    <source>
        <dbReference type="PROSITE" id="PS52029"/>
    </source>
</evidence>
<dbReference type="InterPro" id="IPR038063">
    <property type="entry name" value="Transpep_catalytic_dom"/>
</dbReference>
<dbReference type="Proteomes" id="UP000319383">
    <property type="component" value="Chromosome"/>
</dbReference>
<feature type="active site" description="Proton donor/acceptor" evidence="7">
    <location>
        <position position="365"/>
    </location>
</feature>
<accession>A0A517ZGR0</accession>
<dbReference type="PROSITE" id="PS51782">
    <property type="entry name" value="LYSM"/>
    <property type="match status" value="1"/>
</dbReference>
<protein>
    <submittedName>
        <fullName evidence="10">L,D-transpeptidase YkuD</fullName>
        <ecNumber evidence="10">2.-.-.-</ecNumber>
    </submittedName>
</protein>
<evidence type="ECO:0000256" key="1">
    <source>
        <dbReference type="ARBA" id="ARBA00004752"/>
    </source>
</evidence>
<dbReference type="SUPFAM" id="SSF141523">
    <property type="entry name" value="L,D-transpeptidase catalytic domain-like"/>
    <property type="match status" value="1"/>
</dbReference>
<evidence type="ECO:0000313" key="11">
    <source>
        <dbReference type="Proteomes" id="UP000319383"/>
    </source>
</evidence>
<dbReference type="Pfam" id="PF03734">
    <property type="entry name" value="YkuD"/>
    <property type="match status" value="1"/>
</dbReference>
<dbReference type="EC" id="2.-.-.-" evidence="10"/>
<feature type="domain" description="LysM" evidence="8">
    <location>
        <begin position="238"/>
        <end position="281"/>
    </location>
</feature>